<dbReference type="STRING" id="329046.A0A1Y2C0F4"/>
<dbReference type="GO" id="GO:0000139">
    <property type="term" value="C:Golgi membrane"/>
    <property type="evidence" value="ECO:0007669"/>
    <property type="project" value="TreeGrafter"/>
</dbReference>
<dbReference type="PANTHER" id="PTHR14744:SF15">
    <property type="entry name" value="N-ALPHA-ACETYLTRANSFERASE 60"/>
    <property type="match status" value="1"/>
</dbReference>
<comment type="caution">
    <text evidence="13">The sequence shown here is derived from an EMBL/GenBank/DDBJ whole genome shotgun (WGS) entry which is preliminary data.</text>
</comment>
<dbReference type="Proteomes" id="UP000193642">
    <property type="component" value="Unassembled WGS sequence"/>
</dbReference>
<dbReference type="CDD" id="cd04301">
    <property type="entry name" value="NAT_SF"/>
    <property type="match status" value="1"/>
</dbReference>
<dbReference type="GO" id="GO:0120518">
    <property type="term" value="F:protein N-terminal-methionine acetyltransferase activity"/>
    <property type="evidence" value="ECO:0007669"/>
    <property type="project" value="UniProtKB-EC"/>
</dbReference>
<dbReference type="Gene3D" id="3.40.630.30">
    <property type="match status" value="1"/>
</dbReference>
<dbReference type="EC" id="2.3.1.259" evidence="7"/>
<dbReference type="InterPro" id="IPR016181">
    <property type="entry name" value="Acyl_CoA_acyltransferase"/>
</dbReference>
<evidence type="ECO:0000256" key="1">
    <source>
        <dbReference type="ARBA" id="ARBA00013184"/>
    </source>
</evidence>
<keyword evidence="2 13" id="KW-0808">Transferase</keyword>
<dbReference type="EC" id="2.3.1.48" evidence="1"/>
<evidence type="ECO:0000256" key="10">
    <source>
        <dbReference type="ARBA" id="ARBA00048848"/>
    </source>
</evidence>
<evidence type="ECO:0000256" key="7">
    <source>
        <dbReference type="ARBA" id="ARBA00026111"/>
    </source>
</evidence>
<feature type="domain" description="N-acetyltransferase" evidence="12">
    <location>
        <begin position="2"/>
        <end position="171"/>
    </location>
</feature>
<feature type="region of interest" description="Disordered" evidence="11">
    <location>
        <begin position="353"/>
        <end position="396"/>
    </location>
</feature>
<dbReference type="EMBL" id="MCGO01000035">
    <property type="protein sequence ID" value="ORY40357.1"/>
    <property type="molecule type" value="Genomic_DNA"/>
</dbReference>
<feature type="non-terminal residue" evidence="13">
    <location>
        <position position="1"/>
    </location>
</feature>
<name>A0A1Y2C0F4_9FUNG</name>
<dbReference type="GO" id="GO:0007059">
    <property type="term" value="P:chromosome segregation"/>
    <property type="evidence" value="ECO:0007669"/>
    <property type="project" value="UniProtKB-KW"/>
</dbReference>
<sequence length="396" mass="44497">MLTYLPATEPLLPALKALNSDIFPIQYNDSFYASVLVNASFSVLGGTTTTTTPFTTFDTFLHHLPSLSKHSKPSTHSTTPNDSLYIMTIGVLDTFRGKGIGSSLLTSLLEQARTALPPLDSVRLHVHVANTSALRFYRKHGFELVQTVYGYYRLNKGVEPPDAYYLMFDLRGRRDCDVVCIVCEGRCGCSLGRRVGGGGGGGALSNVKVRYETLLEVGGGNQSVSSVGVAAAATEYRNLDPFKQRLSRLPPRSSSATNSHSSKPWNPREECVKNENGTDQMEESDSARVRSWDYQKASIASRLQEHPPQQKPTIASRLQEYAPQQYYQHQQPYQQTYQQQYQQHYQQQLYNQQQRLYQQQSSHTRPPPPSPPTYAPPSTSSYQMFREYVPPSEYNE</sequence>
<evidence type="ECO:0000259" key="12">
    <source>
        <dbReference type="PROSITE" id="PS51186"/>
    </source>
</evidence>
<evidence type="ECO:0000313" key="14">
    <source>
        <dbReference type="Proteomes" id="UP000193642"/>
    </source>
</evidence>
<evidence type="ECO:0000313" key="13">
    <source>
        <dbReference type="EMBL" id="ORY40357.1"/>
    </source>
</evidence>
<dbReference type="AlphaFoldDB" id="A0A1Y2C0F4"/>
<feature type="compositionally biased region" description="Low complexity" evidence="11">
    <location>
        <begin position="353"/>
        <end position="364"/>
    </location>
</feature>
<evidence type="ECO:0000256" key="9">
    <source>
        <dbReference type="ARBA" id="ARBA00048017"/>
    </source>
</evidence>
<feature type="compositionally biased region" description="Pro residues" evidence="11">
    <location>
        <begin position="365"/>
        <end position="375"/>
    </location>
</feature>
<keyword evidence="4" id="KW-0156">Chromatin regulator</keyword>
<comment type="similarity">
    <text evidence="6">Belongs to the acetyltransferase family. NAA60 subfamily.</text>
</comment>
<proteinExistence type="inferred from homology"/>
<dbReference type="SUPFAM" id="SSF55729">
    <property type="entry name" value="Acyl-CoA N-acyltransferases (Nat)"/>
    <property type="match status" value="1"/>
</dbReference>
<dbReference type="InterPro" id="IPR045141">
    <property type="entry name" value="NAA60-like"/>
</dbReference>
<keyword evidence="14" id="KW-1185">Reference proteome</keyword>
<protein>
    <recommendedName>
        <fullName evidence="8">N-alpha-acetyltransferase 60</fullName>
        <ecNumber evidence="7">2.3.1.259</ecNumber>
        <ecNumber evidence="1">2.3.1.48</ecNumber>
    </recommendedName>
</protein>
<dbReference type="Pfam" id="PF00583">
    <property type="entry name" value="Acetyltransf_1"/>
    <property type="match status" value="1"/>
</dbReference>
<dbReference type="InterPro" id="IPR000182">
    <property type="entry name" value="GNAT_dom"/>
</dbReference>
<keyword evidence="5 13" id="KW-0012">Acyltransferase</keyword>
<keyword evidence="3" id="KW-0159">Chromosome partition</keyword>
<organism evidence="13 14">
    <name type="scientific">Rhizoclosmatium globosum</name>
    <dbReference type="NCBI Taxonomy" id="329046"/>
    <lineage>
        <taxon>Eukaryota</taxon>
        <taxon>Fungi</taxon>
        <taxon>Fungi incertae sedis</taxon>
        <taxon>Chytridiomycota</taxon>
        <taxon>Chytridiomycota incertae sedis</taxon>
        <taxon>Chytridiomycetes</taxon>
        <taxon>Chytridiales</taxon>
        <taxon>Chytriomycetaceae</taxon>
        <taxon>Rhizoclosmatium</taxon>
    </lineage>
</organism>
<evidence type="ECO:0000256" key="5">
    <source>
        <dbReference type="ARBA" id="ARBA00023315"/>
    </source>
</evidence>
<reference evidence="13 14" key="1">
    <citation type="submission" date="2016-07" db="EMBL/GenBank/DDBJ databases">
        <title>Pervasive Adenine N6-methylation of Active Genes in Fungi.</title>
        <authorList>
            <consortium name="DOE Joint Genome Institute"/>
            <person name="Mondo S.J."/>
            <person name="Dannebaum R.O."/>
            <person name="Kuo R.C."/>
            <person name="Labutti K."/>
            <person name="Haridas S."/>
            <person name="Kuo A."/>
            <person name="Salamov A."/>
            <person name="Ahrendt S.R."/>
            <person name="Lipzen A."/>
            <person name="Sullivan W."/>
            <person name="Andreopoulos W.B."/>
            <person name="Clum A."/>
            <person name="Lindquist E."/>
            <person name="Daum C."/>
            <person name="Ramamoorthy G.K."/>
            <person name="Gryganskyi A."/>
            <person name="Culley D."/>
            <person name="Magnuson J.K."/>
            <person name="James T.Y."/>
            <person name="O'Malley M.A."/>
            <person name="Stajich J.E."/>
            <person name="Spatafora J.W."/>
            <person name="Visel A."/>
            <person name="Grigoriev I.V."/>
        </authorList>
    </citation>
    <scope>NUCLEOTIDE SEQUENCE [LARGE SCALE GENOMIC DNA]</scope>
    <source>
        <strain evidence="13 14">JEL800</strain>
    </source>
</reference>
<dbReference type="PROSITE" id="PS51186">
    <property type="entry name" value="GNAT"/>
    <property type="match status" value="1"/>
</dbReference>
<evidence type="ECO:0000256" key="11">
    <source>
        <dbReference type="SAM" id="MobiDB-lite"/>
    </source>
</evidence>
<feature type="region of interest" description="Disordered" evidence="11">
    <location>
        <begin position="242"/>
        <end position="290"/>
    </location>
</feature>
<comment type="catalytic activity">
    <reaction evidence="10">
        <text>N-terminal L-methionyl-[transmembrane protein] + acetyl-CoA = N-terminal N(alpha)-acetyl-L-methionyl-[transmembrane protein] + CoA + H(+)</text>
        <dbReference type="Rhea" id="RHEA:50604"/>
        <dbReference type="Rhea" id="RHEA-COMP:12745"/>
        <dbReference type="Rhea" id="RHEA-COMP:12746"/>
        <dbReference type="ChEBI" id="CHEBI:15378"/>
        <dbReference type="ChEBI" id="CHEBI:57287"/>
        <dbReference type="ChEBI" id="CHEBI:57288"/>
        <dbReference type="ChEBI" id="CHEBI:64731"/>
        <dbReference type="ChEBI" id="CHEBI:133414"/>
        <dbReference type="EC" id="2.3.1.259"/>
    </reaction>
</comment>
<accession>A0A1Y2C0F4</accession>
<evidence type="ECO:0000256" key="6">
    <source>
        <dbReference type="ARBA" id="ARBA00025774"/>
    </source>
</evidence>
<dbReference type="GO" id="GO:0004402">
    <property type="term" value="F:histone acetyltransferase activity"/>
    <property type="evidence" value="ECO:0007669"/>
    <property type="project" value="TreeGrafter"/>
</dbReference>
<evidence type="ECO:0000256" key="3">
    <source>
        <dbReference type="ARBA" id="ARBA00022829"/>
    </source>
</evidence>
<dbReference type="PANTHER" id="PTHR14744">
    <property type="entry name" value="N-ALPHA-ACETYLTRANSFERASE 60"/>
    <property type="match status" value="1"/>
</dbReference>
<evidence type="ECO:0000256" key="2">
    <source>
        <dbReference type="ARBA" id="ARBA00022679"/>
    </source>
</evidence>
<dbReference type="OrthoDB" id="47374at2759"/>
<gene>
    <name evidence="13" type="ORF">BCR33DRAFT_719360</name>
</gene>
<comment type="catalytic activity">
    <reaction evidence="9">
        <text>L-lysyl-[protein] + acetyl-CoA = N(6)-acetyl-L-lysyl-[protein] + CoA + H(+)</text>
        <dbReference type="Rhea" id="RHEA:45948"/>
        <dbReference type="Rhea" id="RHEA-COMP:9752"/>
        <dbReference type="Rhea" id="RHEA-COMP:10731"/>
        <dbReference type="ChEBI" id="CHEBI:15378"/>
        <dbReference type="ChEBI" id="CHEBI:29969"/>
        <dbReference type="ChEBI" id="CHEBI:57287"/>
        <dbReference type="ChEBI" id="CHEBI:57288"/>
        <dbReference type="ChEBI" id="CHEBI:61930"/>
        <dbReference type="EC" id="2.3.1.48"/>
    </reaction>
</comment>
<evidence type="ECO:0000256" key="4">
    <source>
        <dbReference type="ARBA" id="ARBA00022853"/>
    </source>
</evidence>
<evidence type="ECO:0000256" key="8">
    <source>
        <dbReference type="ARBA" id="ARBA00026144"/>
    </source>
</evidence>